<evidence type="ECO:0000259" key="10">
    <source>
        <dbReference type="PROSITE" id="PS50262"/>
    </source>
</evidence>
<keyword evidence="4" id="KW-0297">G-protein coupled receptor</keyword>
<proteinExistence type="predicted"/>
<dbReference type="PANTHER" id="PTHR24240">
    <property type="entry name" value="OPSIN"/>
    <property type="match status" value="1"/>
</dbReference>
<dbReference type="InterPro" id="IPR050125">
    <property type="entry name" value="GPCR_opsins"/>
</dbReference>
<dbReference type="OrthoDB" id="9996086at2759"/>
<dbReference type="PROSITE" id="PS50262">
    <property type="entry name" value="G_PROTEIN_RECEP_F1_2"/>
    <property type="match status" value="1"/>
</dbReference>
<reference evidence="11 12" key="1">
    <citation type="submission" date="2019-09" db="EMBL/GenBank/DDBJ databases">
        <title>Bird 10,000 Genomes (B10K) Project - Family phase.</title>
        <authorList>
            <person name="Zhang G."/>
        </authorList>
    </citation>
    <scope>NUCLEOTIDE SEQUENCE [LARGE SCALE GENOMIC DNA]</scope>
    <source>
        <strain evidence="11">B10K-DU-030-41</strain>
        <tissue evidence="11">Muscle</tissue>
    </source>
</reference>
<feature type="non-terminal residue" evidence="11">
    <location>
        <position position="298"/>
    </location>
</feature>
<evidence type="ECO:0000313" key="11">
    <source>
        <dbReference type="EMBL" id="NXA08083.1"/>
    </source>
</evidence>
<name>A0A7K7SU16_9TYRA</name>
<dbReference type="Gene3D" id="1.20.1070.10">
    <property type="entry name" value="Rhodopsin 7-helix transmembrane proteins"/>
    <property type="match status" value="1"/>
</dbReference>
<dbReference type="GO" id="GO:0016020">
    <property type="term" value="C:membrane"/>
    <property type="evidence" value="ECO:0007669"/>
    <property type="project" value="UniProtKB-SubCell"/>
</dbReference>
<dbReference type="SUPFAM" id="SSF81321">
    <property type="entry name" value="Family A G protein-coupled receptor-like"/>
    <property type="match status" value="1"/>
</dbReference>
<dbReference type="Pfam" id="PF00001">
    <property type="entry name" value="7tm_1"/>
    <property type="match status" value="1"/>
</dbReference>
<keyword evidence="7" id="KW-0807">Transducer</keyword>
<evidence type="ECO:0000256" key="4">
    <source>
        <dbReference type="ARBA" id="ARBA00023040"/>
    </source>
</evidence>
<evidence type="ECO:0000256" key="9">
    <source>
        <dbReference type="SAM" id="Phobius"/>
    </source>
</evidence>
<gene>
    <name evidence="11" type="primary">Opn4a_0</name>
    <name evidence="11" type="ORF">SAPAEN_R07909</name>
</gene>
<dbReference type="Proteomes" id="UP000589485">
    <property type="component" value="Unassembled WGS sequence"/>
</dbReference>
<evidence type="ECO:0000256" key="5">
    <source>
        <dbReference type="ARBA" id="ARBA00023136"/>
    </source>
</evidence>
<evidence type="ECO:0000256" key="6">
    <source>
        <dbReference type="ARBA" id="ARBA00023170"/>
    </source>
</evidence>
<organism evidence="11 12">
    <name type="scientific">Sapayoa aenigma</name>
    <name type="common">broad-billed sapayoa</name>
    <dbReference type="NCBI Taxonomy" id="239371"/>
    <lineage>
        <taxon>Eukaryota</taxon>
        <taxon>Metazoa</taxon>
        <taxon>Chordata</taxon>
        <taxon>Craniata</taxon>
        <taxon>Vertebrata</taxon>
        <taxon>Euteleostomi</taxon>
        <taxon>Archelosauria</taxon>
        <taxon>Archosauria</taxon>
        <taxon>Dinosauria</taxon>
        <taxon>Saurischia</taxon>
        <taxon>Theropoda</taxon>
        <taxon>Coelurosauria</taxon>
        <taxon>Aves</taxon>
        <taxon>Neognathae</taxon>
        <taxon>Neoaves</taxon>
        <taxon>Telluraves</taxon>
        <taxon>Australaves</taxon>
        <taxon>Passeriformes</taxon>
        <taxon>Tyrannidae</taxon>
        <taxon>Sapayoa</taxon>
    </lineage>
</organism>
<feature type="compositionally biased region" description="Polar residues" evidence="8">
    <location>
        <begin position="125"/>
        <end position="137"/>
    </location>
</feature>
<feature type="region of interest" description="Disordered" evidence="8">
    <location>
        <begin position="113"/>
        <end position="162"/>
    </location>
</feature>
<keyword evidence="12" id="KW-1185">Reference proteome</keyword>
<dbReference type="AlphaFoldDB" id="A0A7K7SU16"/>
<evidence type="ECO:0000313" key="12">
    <source>
        <dbReference type="Proteomes" id="UP000589485"/>
    </source>
</evidence>
<sequence>RSVHTFGYKHGNKELQKQYHRMKNEWKMAKIALIVILLFVISWSPYSVVALVAFAGYSHALTPFMNSIPAVIAKASVIHNPIIYAITHPKYRRAIATHVPCLGSLLRVSPKDSRSFSSYHSSRRATVTSQSSETSGLQKGRRRLSSLSDSESGCTETETDTPSMFSRLVSRQISYKTGKDTIQTSVVRAKPELKSQDSGIYEKPAVDADDILMVELNVTDYMATPTVRTIILIFGEGESLNSIGQRQRESHHGSSAAQIPRITITCSNVQGVELPSTYNSGFLYPKTNSHKQNKKSNG</sequence>
<feature type="non-terminal residue" evidence="11">
    <location>
        <position position="1"/>
    </location>
</feature>
<evidence type="ECO:0000256" key="8">
    <source>
        <dbReference type="SAM" id="MobiDB-lite"/>
    </source>
</evidence>
<keyword evidence="6" id="KW-0675">Receptor</keyword>
<accession>A0A7K7SU16</accession>
<keyword evidence="2 9" id="KW-0812">Transmembrane</keyword>
<feature type="compositionally biased region" description="Polar residues" evidence="8">
    <location>
        <begin position="149"/>
        <end position="162"/>
    </location>
</feature>
<protein>
    <submittedName>
        <fullName evidence="11">OPN4A protein</fullName>
    </submittedName>
</protein>
<evidence type="ECO:0000256" key="2">
    <source>
        <dbReference type="ARBA" id="ARBA00022692"/>
    </source>
</evidence>
<dbReference type="GO" id="GO:0004930">
    <property type="term" value="F:G protein-coupled receptor activity"/>
    <property type="evidence" value="ECO:0007669"/>
    <property type="project" value="UniProtKB-KW"/>
</dbReference>
<keyword evidence="5 9" id="KW-0472">Membrane</keyword>
<keyword evidence="3 9" id="KW-1133">Transmembrane helix</keyword>
<evidence type="ECO:0000256" key="7">
    <source>
        <dbReference type="ARBA" id="ARBA00023224"/>
    </source>
</evidence>
<dbReference type="EMBL" id="VZSY01000171">
    <property type="protein sequence ID" value="NXA08083.1"/>
    <property type="molecule type" value="Genomic_DNA"/>
</dbReference>
<dbReference type="InterPro" id="IPR000276">
    <property type="entry name" value="GPCR_Rhodpsn"/>
</dbReference>
<evidence type="ECO:0000256" key="3">
    <source>
        <dbReference type="ARBA" id="ARBA00022989"/>
    </source>
</evidence>
<dbReference type="InterPro" id="IPR017452">
    <property type="entry name" value="GPCR_Rhodpsn_7TM"/>
</dbReference>
<dbReference type="PRINTS" id="PR00237">
    <property type="entry name" value="GPCRRHODOPSN"/>
</dbReference>
<comment type="caution">
    <text evidence="11">The sequence shown here is derived from an EMBL/GenBank/DDBJ whole genome shotgun (WGS) entry which is preliminary data.</text>
</comment>
<feature type="transmembrane region" description="Helical" evidence="9">
    <location>
        <begin position="31"/>
        <end position="57"/>
    </location>
</feature>
<comment type="subcellular location">
    <subcellularLocation>
        <location evidence="1">Membrane</location>
        <topology evidence="1">Multi-pass membrane protein</topology>
    </subcellularLocation>
</comment>
<feature type="domain" description="G-protein coupled receptors family 1 profile" evidence="10">
    <location>
        <begin position="1"/>
        <end position="84"/>
    </location>
</feature>
<evidence type="ECO:0000256" key="1">
    <source>
        <dbReference type="ARBA" id="ARBA00004141"/>
    </source>
</evidence>